<keyword evidence="3" id="KW-0238">DNA-binding</keyword>
<dbReference type="GO" id="GO:0000981">
    <property type="term" value="F:DNA-binding transcription factor activity, RNA polymerase II-specific"/>
    <property type="evidence" value="ECO:0007669"/>
    <property type="project" value="InterPro"/>
</dbReference>
<evidence type="ECO:0000313" key="8">
    <source>
        <dbReference type="Proteomes" id="UP000242875"/>
    </source>
</evidence>
<name>A0A261XWA0_9FUNG</name>
<feature type="domain" description="Zn(2)-C6 fungal-type" evidence="6">
    <location>
        <begin position="45"/>
        <end position="77"/>
    </location>
</feature>
<evidence type="ECO:0000256" key="5">
    <source>
        <dbReference type="SAM" id="MobiDB-lite"/>
    </source>
</evidence>
<dbReference type="Pfam" id="PF00172">
    <property type="entry name" value="Zn_clus"/>
    <property type="match status" value="1"/>
</dbReference>
<protein>
    <recommendedName>
        <fullName evidence="6">Zn(2)-C6 fungal-type domain-containing protein</fullName>
    </recommendedName>
</protein>
<dbReference type="PANTHER" id="PTHR46910">
    <property type="entry name" value="TRANSCRIPTION FACTOR PDR1"/>
    <property type="match status" value="1"/>
</dbReference>
<proteinExistence type="predicted"/>
<dbReference type="SMART" id="SM00066">
    <property type="entry name" value="GAL4"/>
    <property type="match status" value="1"/>
</dbReference>
<evidence type="ECO:0000256" key="3">
    <source>
        <dbReference type="ARBA" id="ARBA00023125"/>
    </source>
</evidence>
<keyword evidence="2" id="KW-0479">Metal-binding</keyword>
<comment type="subcellular location">
    <subcellularLocation>
        <location evidence="1">Nucleus</location>
    </subcellularLocation>
</comment>
<evidence type="ECO:0000256" key="1">
    <source>
        <dbReference type="ARBA" id="ARBA00004123"/>
    </source>
</evidence>
<keyword evidence="8" id="KW-1185">Reference proteome</keyword>
<feature type="region of interest" description="Disordered" evidence="5">
    <location>
        <begin position="1"/>
        <end position="37"/>
    </location>
</feature>
<feature type="compositionally biased region" description="Polar residues" evidence="5">
    <location>
        <begin position="105"/>
        <end position="115"/>
    </location>
</feature>
<dbReference type="GO" id="GO:0005634">
    <property type="term" value="C:nucleus"/>
    <property type="evidence" value="ECO:0007669"/>
    <property type="project" value="UniProtKB-SubCell"/>
</dbReference>
<dbReference type="GO" id="GO:0008270">
    <property type="term" value="F:zinc ion binding"/>
    <property type="evidence" value="ECO:0007669"/>
    <property type="project" value="InterPro"/>
</dbReference>
<evidence type="ECO:0000313" key="7">
    <source>
        <dbReference type="EMBL" id="OZJ02514.1"/>
    </source>
</evidence>
<dbReference type="PROSITE" id="PS50048">
    <property type="entry name" value="ZN2_CY6_FUNGAL_2"/>
    <property type="match status" value="1"/>
</dbReference>
<dbReference type="InterPro" id="IPR001138">
    <property type="entry name" value="Zn2Cys6_DnaBD"/>
</dbReference>
<feature type="region of interest" description="Disordered" evidence="5">
    <location>
        <begin position="80"/>
        <end position="151"/>
    </location>
</feature>
<dbReference type="CDD" id="cd00067">
    <property type="entry name" value="GAL4"/>
    <property type="match status" value="1"/>
</dbReference>
<organism evidence="7 8">
    <name type="scientific">Bifiguratus adelaidae</name>
    <dbReference type="NCBI Taxonomy" id="1938954"/>
    <lineage>
        <taxon>Eukaryota</taxon>
        <taxon>Fungi</taxon>
        <taxon>Fungi incertae sedis</taxon>
        <taxon>Mucoromycota</taxon>
        <taxon>Mucoromycotina</taxon>
        <taxon>Endogonomycetes</taxon>
        <taxon>Endogonales</taxon>
        <taxon>Endogonales incertae sedis</taxon>
        <taxon>Bifiguratus</taxon>
    </lineage>
</organism>
<feature type="compositionally biased region" description="Low complexity" evidence="5">
    <location>
        <begin position="1"/>
        <end position="16"/>
    </location>
</feature>
<dbReference type="InterPro" id="IPR036864">
    <property type="entry name" value="Zn2-C6_fun-type_DNA-bd_sf"/>
</dbReference>
<evidence type="ECO:0000256" key="2">
    <source>
        <dbReference type="ARBA" id="ARBA00022723"/>
    </source>
</evidence>
<dbReference type="AlphaFoldDB" id="A0A261XWA0"/>
<feature type="compositionally biased region" description="Low complexity" evidence="5">
    <location>
        <begin position="127"/>
        <end position="151"/>
    </location>
</feature>
<evidence type="ECO:0000259" key="6">
    <source>
        <dbReference type="PROSITE" id="PS50048"/>
    </source>
</evidence>
<dbReference type="SUPFAM" id="SSF57701">
    <property type="entry name" value="Zn2/Cys6 DNA-binding domain"/>
    <property type="match status" value="1"/>
</dbReference>
<keyword evidence="4" id="KW-0539">Nucleus</keyword>
<reference evidence="7 8" key="1">
    <citation type="journal article" date="2017" name="Mycologia">
        <title>Bifiguratus adelaidae, gen. et sp. nov., a new member of Mucoromycotina in endophytic and soil-dwelling habitats.</title>
        <authorList>
            <person name="Torres-Cruz T.J."/>
            <person name="Billingsley Tobias T.L."/>
            <person name="Almatruk M."/>
            <person name="Hesse C."/>
            <person name="Kuske C.R."/>
            <person name="Desiro A."/>
            <person name="Benucci G.M."/>
            <person name="Bonito G."/>
            <person name="Stajich J.E."/>
            <person name="Dunlap C."/>
            <person name="Arnold A.E."/>
            <person name="Porras-Alfaro A."/>
        </authorList>
    </citation>
    <scope>NUCLEOTIDE SEQUENCE [LARGE SCALE GENOMIC DNA]</scope>
    <source>
        <strain evidence="7 8">AZ0501</strain>
    </source>
</reference>
<dbReference type="Gene3D" id="4.10.240.10">
    <property type="entry name" value="Zn(2)-C6 fungal-type DNA-binding domain"/>
    <property type="match status" value="1"/>
</dbReference>
<dbReference type="EMBL" id="MVBO01000146">
    <property type="protein sequence ID" value="OZJ02514.1"/>
    <property type="molecule type" value="Genomic_DNA"/>
</dbReference>
<accession>A0A261XWA0</accession>
<dbReference type="OrthoDB" id="2123952at2759"/>
<comment type="caution">
    <text evidence="7">The sequence shown here is derived from an EMBL/GenBank/DDBJ whole genome shotgun (WGS) entry which is preliminary data.</text>
</comment>
<evidence type="ECO:0000256" key="4">
    <source>
        <dbReference type="ARBA" id="ARBA00023242"/>
    </source>
</evidence>
<dbReference type="PROSITE" id="PS00463">
    <property type="entry name" value="ZN2_CY6_FUNGAL_1"/>
    <property type="match status" value="1"/>
</dbReference>
<dbReference type="PANTHER" id="PTHR46910:SF3">
    <property type="entry name" value="HALOTOLERANCE PROTEIN 9-RELATED"/>
    <property type="match status" value="1"/>
</dbReference>
<dbReference type="Proteomes" id="UP000242875">
    <property type="component" value="Unassembled WGS sequence"/>
</dbReference>
<gene>
    <name evidence="7" type="ORF">BZG36_04252</name>
</gene>
<dbReference type="InterPro" id="IPR050987">
    <property type="entry name" value="AtrR-like"/>
</dbReference>
<sequence>MDARVSSLSLEEPSSPAETGFVDGVGVGSATSSKDTSKRKRITQACDLCRKKRTKCDIDLAKLTCTTCTLAGVHCTFEKTHKKRGPPKGWQRQASGSENGPAMARQQSDPPNQVSHSREMHDGAMLPPSSVATPSPLSSSFPASSSSSKPSIETHDKLVLMTPDVARHLSKAYVLPDLVVQVPIVDEEAYMASLVEMAQAERPGILDCAVFIVACGHLAPNDTILASELSVSSLQLHDRIIGILPAFGSDLDSLRACRLLAHYDYLYSKGALLIQGVDLRQHALDIAFHLGLNHSPDPRQCSLRESELR</sequence>
<dbReference type="GO" id="GO:0003677">
    <property type="term" value="F:DNA binding"/>
    <property type="evidence" value="ECO:0007669"/>
    <property type="project" value="UniProtKB-KW"/>
</dbReference>